<accession>A0A0R1YNT5</accession>
<sequence length="64" mass="7298">MTALGYQTDRLIVVELSRGEPQPSHYESHGCQSWQTDWAVDEQRPNDGSDLKPADFECLKRSAF</sequence>
<dbReference type="PATRIC" id="fig|1423786.4.peg.862"/>
<organism evidence="1 2">
    <name type="scientific">Lentilactobacillus parafarraginis DSM 18390 = JCM 14109</name>
    <dbReference type="NCBI Taxonomy" id="1423786"/>
    <lineage>
        <taxon>Bacteria</taxon>
        <taxon>Bacillati</taxon>
        <taxon>Bacillota</taxon>
        <taxon>Bacilli</taxon>
        <taxon>Lactobacillales</taxon>
        <taxon>Lactobacillaceae</taxon>
        <taxon>Lentilactobacillus</taxon>
    </lineage>
</organism>
<dbReference type="EMBL" id="AZFZ01000019">
    <property type="protein sequence ID" value="KRM44128.1"/>
    <property type="molecule type" value="Genomic_DNA"/>
</dbReference>
<reference evidence="1 2" key="1">
    <citation type="journal article" date="2015" name="Genome Announc.">
        <title>Expanding the biotechnology potential of lactobacilli through comparative genomics of 213 strains and associated genera.</title>
        <authorList>
            <person name="Sun Z."/>
            <person name="Harris H.M."/>
            <person name="McCann A."/>
            <person name="Guo C."/>
            <person name="Argimon S."/>
            <person name="Zhang W."/>
            <person name="Yang X."/>
            <person name="Jeffery I.B."/>
            <person name="Cooney J.C."/>
            <person name="Kagawa T.F."/>
            <person name="Liu W."/>
            <person name="Song Y."/>
            <person name="Salvetti E."/>
            <person name="Wrobel A."/>
            <person name="Rasinkangas P."/>
            <person name="Parkhill J."/>
            <person name="Rea M.C."/>
            <person name="O'Sullivan O."/>
            <person name="Ritari J."/>
            <person name="Douillard F.P."/>
            <person name="Paul Ross R."/>
            <person name="Yang R."/>
            <person name="Briner A.E."/>
            <person name="Felis G.E."/>
            <person name="de Vos W.M."/>
            <person name="Barrangou R."/>
            <person name="Klaenhammer T.R."/>
            <person name="Caufield P.W."/>
            <person name="Cui Y."/>
            <person name="Zhang H."/>
            <person name="O'Toole P.W."/>
        </authorList>
    </citation>
    <scope>NUCLEOTIDE SEQUENCE [LARGE SCALE GENOMIC DNA]</scope>
    <source>
        <strain evidence="1 2">DSM 18390</strain>
    </source>
</reference>
<proteinExistence type="predicted"/>
<comment type="caution">
    <text evidence="1">The sequence shown here is derived from an EMBL/GenBank/DDBJ whole genome shotgun (WGS) entry which is preliminary data.</text>
</comment>
<evidence type="ECO:0000313" key="1">
    <source>
        <dbReference type="EMBL" id="KRM44128.1"/>
    </source>
</evidence>
<dbReference type="AlphaFoldDB" id="A0A0R1YNT5"/>
<dbReference type="Proteomes" id="UP000051010">
    <property type="component" value="Unassembled WGS sequence"/>
</dbReference>
<evidence type="ECO:0000313" key="2">
    <source>
        <dbReference type="Proteomes" id="UP000051010"/>
    </source>
</evidence>
<gene>
    <name evidence="1" type="ORF">FD47_GL000818</name>
</gene>
<name>A0A0R1YNT5_9LACO</name>
<protein>
    <submittedName>
        <fullName evidence="1">Uncharacterized protein</fullName>
    </submittedName>
</protein>